<feature type="region of interest" description="Disordered" evidence="6">
    <location>
        <begin position="101"/>
        <end position="147"/>
    </location>
</feature>
<keyword evidence="8" id="KW-1185">Reference proteome</keyword>
<name>A0A1D1W8X5_RAMVA</name>
<dbReference type="GO" id="GO:0008270">
    <property type="term" value="F:zinc ion binding"/>
    <property type="evidence" value="ECO:0007669"/>
    <property type="project" value="UniProtKB-KW"/>
</dbReference>
<feature type="compositionally biased region" description="Basic and acidic residues" evidence="6">
    <location>
        <begin position="114"/>
        <end position="123"/>
    </location>
</feature>
<keyword evidence="2" id="KW-0479">Metal-binding</keyword>
<evidence type="ECO:0000313" key="8">
    <source>
        <dbReference type="Proteomes" id="UP000186922"/>
    </source>
</evidence>
<evidence type="ECO:0008006" key="9">
    <source>
        <dbReference type="Google" id="ProtNLM"/>
    </source>
</evidence>
<keyword evidence="4" id="KW-0862">Zinc</keyword>
<comment type="subcellular location">
    <subcellularLocation>
        <location evidence="1">Nucleus</location>
    </subcellularLocation>
</comment>
<dbReference type="InterPro" id="IPR012337">
    <property type="entry name" value="RNaseH-like_sf"/>
</dbReference>
<comment type="caution">
    <text evidence="7">The sequence shown here is derived from an EMBL/GenBank/DDBJ whole genome shotgun (WGS) entry which is preliminary data.</text>
</comment>
<gene>
    <name evidence="7" type="primary">RvY_18932-1</name>
    <name evidence="7" type="synonym">RvY_18932.1</name>
    <name evidence="7" type="ORF">RvY_18932</name>
</gene>
<evidence type="ECO:0000256" key="4">
    <source>
        <dbReference type="ARBA" id="ARBA00022833"/>
    </source>
</evidence>
<evidence type="ECO:0000256" key="2">
    <source>
        <dbReference type="ARBA" id="ARBA00022723"/>
    </source>
</evidence>
<evidence type="ECO:0000256" key="1">
    <source>
        <dbReference type="ARBA" id="ARBA00004123"/>
    </source>
</evidence>
<accession>A0A1D1W8X5</accession>
<feature type="compositionally biased region" description="Polar residues" evidence="6">
    <location>
        <begin position="101"/>
        <end position="110"/>
    </location>
</feature>
<dbReference type="SUPFAM" id="SSF53098">
    <property type="entry name" value="Ribonuclease H-like"/>
    <property type="match status" value="1"/>
</dbReference>
<reference evidence="7 8" key="1">
    <citation type="journal article" date="2016" name="Nat. Commun.">
        <title>Extremotolerant tardigrade genome and improved radiotolerance of human cultured cells by tardigrade-unique protein.</title>
        <authorList>
            <person name="Hashimoto T."/>
            <person name="Horikawa D.D."/>
            <person name="Saito Y."/>
            <person name="Kuwahara H."/>
            <person name="Kozuka-Hata H."/>
            <person name="Shin-I T."/>
            <person name="Minakuchi Y."/>
            <person name="Ohishi K."/>
            <person name="Motoyama A."/>
            <person name="Aizu T."/>
            <person name="Enomoto A."/>
            <person name="Kondo K."/>
            <person name="Tanaka S."/>
            <person name="Hara Y."/>
            <person name="Koshikawa S."/>
            <person name="Sagara H."/>
            <person name="Miura T."/>
            <person name="Yokobori S."/>
            <person name="Miyagawa K."/>
            <person name="Suzuki Y."/>
            <person name="Kubo T."/>
            <person name="Oyama M."/>
            <person name="Kohara Y."/>
            <person name="Fujiyama A."/>
            <person name="Arakawa K."/>
            <person name="Katayama T."/>
            <person name="Toyoda A."/>
            <person name="Kunieda T."/>
        </authorList>
    </citation>
    <scope>NUCLEOTIDE SEQUENCE [LARGE SCALE GENOMIC DNA]</scope>
    <source>
        <strain evidence="7 8">YOKOZUNA-1</strain>
    </source>
</reference>
<dbReference type="AlphaFoldDB" id="A0A1D1W8X5"/>
<evidence type="ECO:0000256" key="3">
    <source>
        <dbReference type="ARBA" id="ARBA00022771"/>
    </source>
</evidence>
<dbReference type="PANTHER" id="PTHR46481:SF10">
    <property type="entry name" value="ZINC FINGER BED DOMAIN-CONTAINING PROTEIN 39"/>
    <property type="match status" value="1"/>
</dbReference>
<evidence type="ECO:0000313" key="7">
    <source>
        <dbReference type="EMBL" id="GAV09383.1"/>
    </source>
</evidence>
<evidence type="ECO:0000256" key="6">
    <source>
        <dbReference type="SAM" id="MobiDB-lite"/>
    </source>
</evidence>
<feature type="compositionally biased region" description="Polar residues" evidence="6">
    <location>
        <begin position="124"/>
        <end position="133"/>
    </location>
</feature>
<protein>
    <recommendedName>
        <fullName evidence="9">BED-type domain-containing protein</fullName>
    </recommendedName>
</protein>
<dbReference type="PANTHER" id="PTHR46481">
    <property type="entry name" value="ZINC FINGER BED DOMAIN-CONTAINING PROTEIN 4"/>
    <property type="match status" value="1"/>
</dbReference>
<sequence length="432" mass="49779">MFGNRLTFNQELEQIRAESEERNAVRREMDEGELDDMPMEIAAATSPPPSLGSWTSTVKGKRAAKEVKRRAPIYTYWNLDEKAKKFRCGFGKCKQTYAETNSSSMLTAHTKSSHRTEWKKAEGRTTNSASSKSAAVPEAFQPVDPKLSRKEQQAIDDRLKRLITGGNLPFALVDYPEVREFAQALNPLYEVPSRFTLKAWLCADFEKYRQKVKAELANVPGRISLTLDPWISVAHEGYLGLMAHWVTSEFELQKLLLGFVSLPAEHTGEALKEKVMSILRDYGIAHKTFAWTMDGAANMKAFFNDMKPELQLERQSQNVTTEVSEFRRRCVCQVMNNVAEVGIEDDLKLVSWVREMVKFIRKPKAKKQYIALRESEKDRDKDRHPRLPLDVSTRWSSTLPMLRGAFEARHHLEKFRGYVRYHHVQEEPTERF</sequence>
<organism evidence="7 8">
    <name type="scientific">Ramazzottius varieornatus</name>
    <name type="common">Water bear</name>
    <name type="synonym">Tardigrade</name>
    <dbReference type="NCBI Taxonomy" id="947166"/>
    <lineage>
        <taxon>Eukaryota</taxon>
        <taxon>Metazoa</taxon>
        <taxon>Ecdysozoa</taxon>
        <taxon>Tardigrada</taxon>
        <taxon>Eutardigrada</taxon>
        <taxon>Parachela</taxon>
        <taxon>Hypsibioidea</taxon>
        <taxon>Ramazzottiidae</taxon>
        <taxon>Ramazzottius</taxon>
    </lineage>
</organism>
<dbReference type="GO" id="GO:0005634">
    <property type="term" value="C:nucleus"/>
    <property type="evidence" value="ECO:0007669"/>
    <property type="project" value="UniProtKB-SubCell"/>
</dbReference>
<dbReference type="STRING" id="947166.A0A1D1W8X5"/>
<dbReference type="Proteomes" id="UP000186922">
    <property type="component" value="Unassembled WGS sequence"/>
</dbReference>
<dbReference type="EMBL" id="BDGG01000022">
    <property type="protein sequence ID" value="GAV09383.1"/>
    <property type="molecule type" value="Genomic_DNA"/>
</dbReference>
<keyword evidence="5" id="KW-0539">Nucleus</keyword>
<proteinExistence type="predicted"/>
<keyword evidence="3" id="KW-0863">Zinc-finger</keyword>
<evidence type="ECO:0000256" key="5">
    <source>
        <dbReference type="ARBA" id="ARBA00023242"/>
    </source>
</evidence>
<dbReference type="OrthoDB" id="1869581at2759"/>
<dbReference type="InterPro" id="IPR052035">
    <property type="entry name" value="ZnF_BED_domain_contain"/>
</dbReference>